<accession>A0A2T0N3Q5</accession>
<sequence>MRTASQGAPGLAVTAGDVVAARARIAGHVVRTPLLPASWAPGELWLKAESLQPIGAFKLRGAVNAIARLRPDVRARGVVTHSSGNHGQAVAWAARAAGVPAVIVMPEGATAVKVEATRELGAEVVMAPAARRERVAGTVRAERGMTLIPPYDHADVIAGQGTLALEVLEDLDEIDTLLVPVGGGGLISGVGIAVASLSSRTRVIGVEPELAADARASLARGHRVEWDARSTARTIADGTRTPVVGELNFPIMRATVDDIVTVGEDEILAAVAALARRSRLVVEPSGALGVAAHLADPARYGRAVAVLSGGNIDPAVLFRALAFPV</sequence>
<comment type="caution">
    <text evidence="10">The sequence shown here is derived from an EMBL/GenBank/DDBJ whole genome shotgun (WGS) entry which is preliminary data.</text>
</comment>
<dbReference type="SUPFAM" id="SSF53686">
    <property type="entry name" value="Tryptophan synthase beta subunit-like PLP-dependent enzymes"/>
    <property type="match status" value="1"/>
</dbReference>
<comment type="similarity">
    <text evidence="3">Belongs to the serine/threonine dehydratase family.</text>
</comment>
<keyword evidence="5" id="KW-0663">Pyridoxal phosphate</keyword>
<dbReference type="FunFam" id="3.40.50.1100:FF:000007">
    <property type="entry name" value="L-threonine dehydratase catabolic TdcB"/>
    <property type="match status" value="1"/>
</dbReference>
<evidence type="ECO:0000256" key="2">
    <source>
        <dbReference type="ARBA" id="ARBA00001933"/>
    </source>
</evidence>
<evidence type="ECO:0000259" key="9">
    <source>
        <dbReference type="Pfam" id="PF00291"/>
    </source>
</evidence>
<dbReference type="GO" id="GO:0005524">
    <property type="term" value="F:ATP binding"/>
    <property type="evidence" value="ECO:0007669"/>
    <property type="project" value="TreeGrafter"/>
</dbReference>
<evidence type="ECO:0000256" key="8">
    <source>
        <dbReference type="ARBA" id="ARBA00031427"/>
    </source>
</evidence>
<protein>
    <recommendedName>
        <fullName evidence="4">threonine ammonia-lyase</fullName>
        <ecNumber evidence="4">4.3.1.19</ecNumber>
    </recommendedName>
    <alternativeName>
        <fullName evidence="8">Threonine deaminase</fullName>
    </alternativeName>
</protein>
<comment type="catalytic activity">
    <reaction evidence="1">
        <text>L-threonine = 2-oxobutanoate + NH4(+)</text>
        <dbReference type="Rhea" id="RHEA:22108"/>
        <dbReference type="ChEBI" id="CHEBI:16763"/>
        <dbReference type="ChEBI" id="CHEBI:28938"/>
        <dbReference type="ChEBI" id="CHEBI:57926"/>
        <dbReference type="EC" id="4.3.1.19"/>
    </reaction>
</comment>
<dbReference type="GO" id="GO:0030170">
    <property type="term" value="F:pyridoxal phosphate binding"/>
    <property type="evidence" value="ECO:0007669"/>
    <property type="project" value="TreeGrafter"/>
</dbReference>
<evidence type="ECO:0000256" key="6">
    <source>
        <dbReference type="ARBA" id="ARBA00023239"/>
    </source>
</evidence>
<gene>
    <name evidence="10" type="ORF">B0I32_105235</name>
</gene>
<name>A0A2T0N3Q5_9ACTN</name>
<keyword evidence="6" id="KW-0456">Lyase</keyword>
<feature type="domain" description="Tryptophan synthase beta chain-like PALP" evidence="9">
    <location>
        <begin position="27"/>
        <end position="309"/>
    </location>
</feature>
<proteinExistence type="inferred from homology"/>
<dbReference type="OrthoDB" id="9811476at2"/>
<dbReference type="Pfam" id="PF00291">
    <property type="entry name" value="PALP"/>
    <property type="match status" value="1"/>
</dbReference>
<evidence type="ECO:0000256" key="4">
    <source>
        <dbReference type="ARBA" id="ARBA00012096"/>
    </source>
</evidence>
<dbReference type="GO" id="GO:0004794">
    <property type="term" value="F:threonine deaminase activity"/>
    <property type="evidence" value="ECO:0007669"/>
    <property type="project" value="UniProtKB-EC"/>
</dbReference>
<evidence type="ECO:0000256" key="7">
    <source>
        <dbReference type="ARBA" id="ARBA00025527"/>
    </source>
</evidence>
<dbReference type="GO" id="GO:0000287">
    <property type="term" value="F:magnesium ion binding"/>
    <property type="evidence" value="ECO:0007669"/>
    <property type="project" value="TreeGrafter"/>
</dbReference>
<dbReference type="PANTHER" id="PTHR43050:SF1">
    <property type="entry name" value="SERINE RACEMASE"/>
    <property type="match status" value="1"/>
</dbReference>
<dbReference type="GO" id="GO:0030378">
    <property type="term" value="F:serine racemase activity"/>
    <property type="evidence" value="ECO:0007669"/>
    <property type="project" value="TreeGrafter"/>
</dbReference>
<dbReference type="GO" id="GO:0018114">
    <property type="term" value="F:threonine racemase activity"/>
    <property type="evidence" value="ECO:0007669"/>
    <property type="project" value="TreeGrafter"/>
</dbReference>
<dbReference type="RefSeq" id="WP_106238791.1">
    <property type="nucleotide sequence ID" value="NZ_PVNG01000005.1"/>
</dbReference>
<organism evidence="10 11">
    <name type="scientific">Nonomuraea fuscirosea</name>
    <dbReference type="NCBI Taxonomy" id="1291556"/>
    <lineage>
        <taxon>Bacteria</taxon>
        <taxon>Bacillati</taxon>
        <taxon>Actinomycetota</taxon>
        <taxon>Actinomycetes</taxon>
        <taxon>Streptosporangiales</taxon>
        <taxon>Streptosporangiaceae</taxon>
        <taxon>Nonomuraea</taxon>
    </lineage>
</organism>
<evidence type="ECO:0000313" key="11">
    <source>
        <dbReference type="Proteomes" id="UP000238312"/>
    </source>
</evidence>
<dbReference type="AlphaFoldDB" id="A0A2T0N3Q5"/>
<dbReference type="GO" id="GO:0070179">
    <property type="term" value="P:D-serine biosynthetic process"/>
    <property type="evidence" value="ECO:0007669"/>
    <property type="project" value="TreeGrafter"/>
</dbReference>
<dbReference type="Gene3D" id="3.40.50.1100">
    <property type="match status" value="2"/>
</dbReference>
<comment type="cofactor">
    <cofactor evidence="2">
        <name>pyridoxal 5'-phosphate</name>
        <dbReference type="ChEBI" id="CHEBI:597326"/>
    </cofactor>
</comment>
<dbReference type="EMBL" id="PVNG01000005">
    <property type="protein sequence ID" value="PRX66795.1"/>
    <property type="molecule type" value="Genomic_DNA"/>
</dbReference>
<dbReference type="CDD" id="cd01562">
    <property type="entry name" value="Thr-dehyd"/>
    <property type="match status" value="1"/>
</dbReference>
<comment type="function">
    <text evidence="7">Catalyzes the anaerobic formation of alpha-ketobutyrate and ammonia from threonine in a two-step reaction. The first step involved a dehydration of threonine and a production of enamine intermediates (aminocrotonate), which tautomerizes to its imine form (iminobutyrate). Both intermediates are unstable and short-lived. The second step is the nonenzymatic hydrolysis of the enamine/imine intermediates to form 2-ketobutyrate and free ammonia. In the low water environment of the cell, the second step is accelerated by RidA.</text>
</comment>
<dbReference type="FunFam" id="3.40.50.1100:FF:000005">
    <property type="entry name" value="Threonine dehydratase catabolic"/>
    <property type="match status" value="1"/>
</dbReference>
<evidence type="ECO:0000256" key="3">
    <source>
        <dbReference type="ARBA" id="ARBA00010869"/>
    </source>
</evidence>
<dbReference type="EC" id="4.3.1.19" evidence="4"/>
<dbReference type="InterPro" id="IPR036052">
    <property type="entry name" value="TrpB-like_PALP_sf"/>
</dbReference>
<evidence type="ECO:0000313" key="10">
    <source>
        <dbReference type="EMBL" id="PRX66795.1"/>
    </source>
</evidence>
<keyword evidence="11" id="KW-1185">Reference proteome</keyword>
<dbReference type="InterPro" id="IPR001926">
    <property type="entry name" value="TrpB-like_PALP"/>
</dbReference>
<dbReference type="GO" id="GO:0003941">
    <property type="term" value="F:L-serine ammonia-lyase activity"/>
    <property type="evidence" value="ECO:0007669"/>
    <property type="project" value="TreeGrafter"/>
</dbReference>
<evidence type="ECO:0000256" key="1">
    <source>
        <dbReference type="ARBA" id="ARBA00001274"/>
    </source>
</evidence>
<evidence type="ECO:0000256" key="5">
    <source>
        <dbReference type="ARBA" id="ARBA00022898"/>
    </source>
</evidence>
<dbReference type="PANTHER" id="PTHR43050">
    <property type="entry name" value="SERINE / THREONINE RACEMASE FAMILY MEMBER"/>
    <property type="match status" value="1"/>
</dbReference>
<reference evidence="10 11" key="1">
    <citation type="submission" date="2018-03" db="EMBL/GenBank/DDBJ databases">
        <title>Genomic Encyclopedia of Type Strains, Phase III (KMG-III): the genomes of soil and plant-associated and newly described type strains.</title>
        <authorList>
            <person name="Whitman W."/>
        </authorList>
    </citation>
    <scope>NUCLEOTIDE SEQUENCE [LARGE SCALE GENOMIC DNA]</scope>
    <source>
        <strain evidence="10 11">CGMCC 4.7104</strain>
    </source>
</reference>
<dbReference type="Proteomes" id="UP000238312">
    <property type="component" value="Unassembled WGS sequence"/>
</dbReference>